<reference evidence="1" key="1">
    <citation type="submission" date="2020-07" db="EMBL/GenBank/DDBJ databases">
        <title>Huge and variable diversity of episymbiotic CPR bacteria and DPANN archaea in groundwater ecosystems.</title>
        <authorList>
            <person name="He C.Y."/>
            <person name="Keren R."/>
            <person name="Whittaker M."/>
            <person name="Farag I.F."/>
            <person name="Doudna J."/>
            <person name="Cate J.H.D."/>
            <person name="Banfield J.F."/>
        </authorList>
    </citation>
    <scope>NUCLEOTIDE SEQUENCE</scope>
    <source>
        <strain evidence="1">NC_groundwater_1482_Ag_S-0.65um_47_24</strain>
    </source>
</reference>
<name>A0A933GJI1_UNCTE</name>
<comment type="caution">
    <text evidence="1">The sequence shown here is derived from an EMBL/GenBank/DDBJ whole genome shotgun (WGS) entry which is preliminary data.</text>
</comment>
<evidence type="ECO:0000313" key="1">
    <source>
        <dbReference type="EMBL" id="MBI4595011.1"/>
    </source>
</evidence>
<proteinExistence type="predicted"/>
<protein>
    <submittedName>
        <fullName evidence="1">Uncharacterized protein</fullName>
    </submittedName>
</protein>
<dbReference type="EMBL" id="JACQWF010000065">
    <property type="protein sequence ID" value="MBI4595011.1"/>
    <property type="molecule type" value="Genomic_DNA"/>
</dbReference>
<evidence type="ECO:0000313" key="2">
    <source>
        <dbReference type="Proteomes" id="UP000772181"/>
    </source>
</evidence>
<accession>A0A933GJI1</accession>
<dbReference type="AlphaFoldDB" id="A0A933GJI1"/>
<gene>
    <name evidence="1" type="ORF">HY730_01365</name>
</gene>
<organism evidence="1 2">
    <name type="scientific">Tectimicrobiota bacterium</name>
    <dbReference type="NCBI Taxonomy" id="2528274"/>
    <lineage>
        <taxon>Bacteria</taxon>
        <taxon>Pseudomonadati</taxon>
        <taxon>Nitrospinota/Tectimicrobiota group</taxon>
        <taxon>Candidatus Tectimicrobiota</taxon>
    </lineage>
</organism>
<dbReference type="Proteomes" id="UP000772181">
    <property type="component" value="Unassembled WGS sequence"/>
</dbReference>
<sequence>MDMAISKSTKLNYATNNGNGNKKVEVVDFKKSKLPAPSQRHQGEVEIVDQVDVFSNEEPMVINWKANWQLEES</sequence>